<evidence type="ECO:0000256" key="1">
    <source>
        <dbReference type="ARBA" id="ARBA00005495"/>
    </source>
</evidence>
<reference evidence="5 6" key="1">
    <citation type="journal article" date="2008" name="PLoS Genet.">
        <title>Genomic islands in the pathogenic filamentous fungus Aspergillus fumigatus.</title>
        <authorList>
            <person name="Fedorova N.D."/>
            <person name="Khaldi N."/>
            <person name="Joardar V.S."/>
            <person name="Maiti R."/>
            <person name="Amedeo P."/>
            <person name="Anderson M.J."/>
            <person name="Crabtree J."/>
            <person name="Silva J.C."/>
            <person name="Badger J.H."/>
            <person name="Albarraq A."/>
            <person name="Angiuoli S."/>
            <person name="Bussey H."/>
            <person name="Bowyer P."/>
            <person name="Cotty P.J."/>
            <person name="Dyer P.S."/>
            <person name="Egan A."/>
            <person name="Galens K."/>
            <person name="Fraser-Liggett C.M."/>
            <person name="Haas B.J."/>
            <person name="Inman J.M."/>
            <person name="Kent R."/>
            <person name="Lemieux S."/>
            <person name="Malavazi I."/>
            <person name="Orvis J."/>
            <person name="Roemer T."/>
            <person name="Ronning C.M."/>
            <person name="Sundaram J.P."/>
            <person name="Sutton G."/>
            <person name="Turner G."/>
            <person name="Venter J.C."/>
            <person name="White O.R."/>
            <person name="Whitty B.R."/>
            <person name="Youngman P."/>
            <person name="Wolfe K.H."/>
            <person name="Goldman G.H."/>
            <person name="Wortman J.R."/>
            <person name="Jiang B."/>
            <person name="Denning D.W."/>
            <person name="Nierman W.C."/>
        </authorList>
    </citation>
    <scope>NUCLEOTIDE SEQUENCE [LARGE SCALE GENOMIC DNA]</scope>
    <source>
        <strain evidence="6">ATCC 1007 / CBS 513.65 / DSM 816 / NCTC 3887 / NRRL 1</strain>
    </source>
</reference>
<dbReference type="InterPro" id="IPR006913">
    <property type="entry name" value="CENP-V/GFA"/>
</dbReference>
<keyword evidence="3" id="KW-0862">Zinc</keyword>
<dbReference type="PANTHER" id="PTHR28620">
    <property type="entry name" value="CENTROMERE PROTEIN V"/>
    <property type="match status" value="1"/>
</dbReference>
<dbReference type="GO" id="GO:0016846">
    <property type="term" value="F:carbon-sulfur lyase activity"/>
    <property type="evidence" value="ECO:0007669"/>
    <property type="project" value="InterPro"/>
</dbReference>
<proteinExistence type="inferred from homology"/>
<comment type="similarity">
    <text evidence="1">Belongs to the Gfa family.</text>
</comment>
<sequence>MAKSFEKSCLPYRGSCHCGCIQYIAIIPLPPAVALGSDQPVSSRARFYKCNCSTCQKMGYFHLRLPDAANQFFVLSPSDLGLLGDYRCQSGRVQWLFCPKCGVRCFAVAGPWKQDTIDRELVDMALPKNGDDEANPVSVWRMDPALYQERVTGYVSLNALTIDQDQAHGTTLDLRELVDRKWVEYLDCKERKEENRYTYPQEKGTW</sequence>
<dbReference type="eggNOG" id="ENOG502SRBP">
    <property type="taxonomic scope" value="Eukaryota"/>
</dbReference>
<keyword evidence="2" id="KW-0479">Metal-binding</keyword>
<evidence type="ECO:0000256" key="2">
    <source>
        <dbReference type="ARBA" id="ARBA00022723"/>
    </source>
</evidence>
<dbReference type="PANTHER" id="PTHR28620:SF1">
    <property type="entry name" value="CENP-V_GFA DOMAIN-CONTAINING PROTEIN"/>
    <property type="match status" value="1"/>
</dbReference>
<dbReference type="OMA" id="TCAVRCF"/>
<dbReference type="KEGG" id="act:ACLA_004460"/>
<dbReference type="HOGENOM" id="CLU_087334_0_0_1"/>
<dbReference type="OrthoDB" id="3930719at2759"/>
<dbReference type="AlphaFoldDB" id="A1C5R4"/>
<evidence type="ECO:0000256" key="3">
    <source>
        <dbReference type="ARBA" id="ARBA00022833"/>
    </source>
</evidence>
<dbReference type="EMBL" id="DS027004">
    <property type="protein sequence ID" value="EAW15032.1"/>
    <property type="molecule type" value="Genomic_DNA"/>
</dbReference>
<dbReference type="VEuPathDB" id="FungiDB:ACLA_004460"/>
<dbReference type="GO" id="GO:0046872">
    <property type="term" value="F:metal ion binding"/>
    <property type="evidence" value="ECO:0007669"/>
    <property type="project" value="UniProtKB-KW"/>
</dbReference>
<accession>A1C5R4</accession>
<protein>
    <submittedName>
        <fullName evidence="5">DUF636 domain protein</fullName>
    </submittedName>
</protein>
<dbReference type="InterPro" id="IPR052355">
    <property type="entry name" value="CENP-V-like"/>
</dbReference>
<gene>
    <name evidence="5" type="ORF">ACLA_004460</name>
</gene>
<dbReference type="GeneID" id="4708350"/>
<evidence type="ECO:0000259" key="4">
    <source>
        <dbReference type="PROSITE" id="PS51891"/>
    </source>
</evidence>
<keyword evidence="6" id="KW-1185">Reference proteome</keyword>
<dbReference type="PROSITE" id="PS51891">
    <property type="entry name" value="CENP_V_GFA"/>
    <property type="match status" value="1"/>
</dbReference>
<organism evidence="5 6">
    <name type="scientific">Aspergillus clavatus (strain ATCC 1007 / CBS 513.65 / DSM 816 / NCTC 3887 / NRRL 1 / QM 1276 / 107)</name>
    <dbReference type="NCBI Taxonomy" id="344612"/>
    <lineage>
        <taxon>Eukaryota</taxon>
        <taxon>Fungi</taxon>
        <taxon>Dikarya</taxon>
        <taxon>Ascomycota</taxon>
        <taxon>Pezizomycotina</taxon>
        <taxon>Eurotiomycetes</taxon>
        <taxon>Eurotiomycetidae</taxon>
        <taxon>Eurotiales</taxon>
        <taxon>Aspergillaceae</taxon>
        <taxon>Aspergillus</taxon>
        <taxon>Aspergillus subgen. Fumigati</taxon>
    </lineage>
</organism>
<evidence type="ECO:0000313" key="5">
    <source>
        <dbReference type="EMBL" id="EAW15032.1"/>
    </source>
</evidence>
<dbReference type="InterPro" id="IPR011057">
    <property type="entry name" value="Mss4-like_sf"/>
</dbReference>
<feature type="domain" description="CENP-V/GFA" evidence="4">
    <location>
        <begin position="12"/>
        <end position="148"/>
    </location>
</feature>
<evidence type="ECO:0000313" key="6">
    <source>
        <dbReference type="Proteomes" id="UP000006701"/>
    </source>
</evidence>
<dbReference type="Gene3D" id="2.170.150.70">
    <property type="match status" value="1"/>
</dbReference>
<name>A1C5R4_ASPCL</name>
<dbReference type="SUPFAM" id="SSF51316">
    <property type="entry name" value="Mss4-like"/>
    <property type="match status" value="1"/>
</dbReference>
<dbReference type="Proteomes" id="UP000006701">
    <property type="component" value="Unassembled WGS sequence"/>
</dbReference>
<dbReference type="RefSeq" id="XP_001276458.1">
    <property type="nucleotide sequence ID" value="XM_001276457.1"/>
</dbReference>